<dbReference type="InterPro" id="IPR001647">
    <property type="entry name" value="HTH_TetR"/>
</dbReference>
<evidence type="ECO:0000313" key="5">
    <source>
        <dbReference type="Proteomes" id="UP000051131"/>
    </source>
</evidence>
<evidence type="ECO:0000256" key="1">
    <source>
        <dbReference type="ARBA" id="ARBA00023125"/>
    </source>
</evidence>
<evidence type="ECO:0000259" key="3">
    <source>
        <dbReference type="PROSITE" id="PS50977"/>
    </source>
</evidence>
<gene>
    <name evidence="4" type="ORF">FC80_GL001660</name>
</gene>
<dbReference type="PATRIC" id="fig|1423729.3.peg.1684"/>
<feature type="domain" description="HTH tetR-type" evidence="3">
    <location>
        <begin position="21"/>
        <end position="81"/>
    </location>
</feature>
<dbReference type="PROSITE" id="PS50977">
    <property type="entry name" value="HTH_TETR_2"/>
    <property type="match status" value="1"/>
</dbReference>
<dbReference type="PANTHER" id="PTHR43479">
    <property type="entry name" value="ACREF/ENVCD OPERON REPRESSOR-RELATED"/>
    <property type="match status" value="1"/>
</dbReference>
<comment type="caution">
    <text evidence="4">The sequence shown here is derived from an EMBL/GenBank/DDBJ whole genome shotgun (WGS) entry which is preliminary data.</text>
</comment>
<dbReference type="Gene3D" id="1.10.357.10">
    <property type="entry name" value="Tetracycline Repressor, domain 2"/>
    <property type="match status" value="1"/>
</dbReference>
<dbReference type="SUPFAM" id="SSF46689">
    <property type="entry name" value="Homeodomain-like"/>
    <property type="match status" value="1"/>
</dbReference>
<dbReference type="InterPro" id="IPR009057">
    <property type="entry name" value="Homeodomain-like_sf"/>
</dbReference>
<dbReference type="Proteomes" id="UP000051131">
    <property type="component" value="Unassembled WGS sequence"/>
</dbReference>
<proteinExistence type="predicted"/>
<dbReference type="GO" id="GO:0003677">
    <property type="term" value="F:DNA binding"/>
    <property type="evidence" value="ECO:0007669"/>
    <property type="project" value="UniProtKB-UniRule"/>
</dbReference>
<organism evidence="4 5">
    <name type="scientific">Liquorilactobacillus cacaonum DSM 21116</name>
    <dbReference type="NCBI Taxonomy" id="1423729"/>
    <lineage>
        <taxon>Bacteria</taxon>
        <taxon>Bacillati</taxon>
        <taxon>Bacillota</taxon>
        <taxon>Bacilli</taxon>
        <taxon>Lactobacillales</taxon>
        <taxon>Lactobacillaceae</taxon>
        <taxon>Liquorilactobacillus</taxon>
    </lineage>
</organism>
<keyword evidence="1 2" id="KW-0238">DNA-binding</keyword>
<reference evidence="4 5" key="1">
    <citation type="journal article" date="2015" name="Genome Announc.">
        <title>Expanding the biotechnology potential of lactobacilli through comparative genomics of 213 strains and associated genera.</title>
        <authorList>
            <person name="Sun Z."/>
            <person name="Harris H.M."/>
            <person name="McCann A."/>
            <person name="Guo C."/>
            <person name="Argimon S."/>
            <person name="Zhang W."/>
            <person name="Yang X."/>
            <person name="Jeffery I.B."/>
            <person name="Cooney J.C."/>
            <person name="Kagawa T.F."/>
            <person name="Liu W."/>
            <person name="Song Y."/>
            <person name="Salvetti E."/>
            <person name="Wrobel A."/>
            <person name="Rasinkangas P."/>
            <person name="Parkhill J."/>
            <person name="Rea M.C."/>
            <person name="O'Sullivan O."/>
            <person name="Ritari J."/>
            <person name="Douillard F.P."/>
            <person name="Paul Ross R."/>
            <person name="Yang R."/>
            <person name="Briner A.E."/>
            <person name="Felis G.E."/>
            <person name="de Vos W.M."/>
            <person name="Barrangou R."/>
            <person name="Klaenhammer T.R."/>
            <person name="Caufield P.W."/>
            <person name="Cui Y."/>
            <person name="Zhang H."/>
            <person name="O'Toole P.W."/>
        </authorList>
    </citation>
    <scope>NUCLEOTIDE SEQUENCE [LARGE SCALE GENOMIC DNA]</scope>
    <source>
        <strain evidence="4 5">DSM 21116</strain>
    </source>
</reference>
<dbReference type="InterPro" id="IPR050624">
    <property type="entry name" value="HTH-type_Tx_Regulator"/>
</dbReference>
<dbReference type="Pfam" id="PF14278">
    <property type="entry name" value="TetR_C_8"/>
    <property type="match status" value="1"/>
</dbReference>
<feature type="DNA-binding region" description="H-T-H motif" evidence="2">
    <location>
        <begin position="44"/>
        <end position="63"/>
    </location>
</feature>
<keyword evidence="5" id="KW-1185">Reference proteome</keyword>
<evidence type="ECO:0000313" key="4">
    <source>
        <dbReference type="EMBL" id="KRM92721.1"/>
    </source>
</evidence>
<evidence type="ECO:0000256" key="2">
    <source>
        <dbReference type="PROSITE-ProRule" id="PRU00335"/>
    </source>
</evidence>
<dbReference type="AlphaFoldDB" id="A0A0R2CMC2"/>
<accession>A0A0R2CMC2</accession>
<dbReference type="PANTHER" id="PTHR43479:SF11">
    <property type="entry name" value="ACREF_ENVCD OPERON REPRESSOR-RELATED"/>
    <property type="match status" value="1"/>
</dbReference>
<dbReference type="STRING" id="1423729.FC80_GL001660"/>
<dbReference type="EMBL" id="AYZE01000005">
    <property type="protein sequence ID" value="KRM92721.1"/>
    <property type="molecule type" value="Genomic_DNA"/>
</dbReference>
<protein>
    <submittedName>
        <fullName evidence="4">Transcription regulator</fullName>
    </submittedName>
</protein>
<name>A0A0R2CMC2_9LACO</name>
<dbReference type="InterPro" id="IPR039532">
    <property type="entry name" value="TetR_C_Firmicutes"/>
</dbReference>
<sequence length="220" mass="25421">MIFPGKWMVKIVDMKSSSKAVQTKSKIKQTFMDLLRQKKLEDITVTDICKEVCITRGTFYYYYQSAVSLMDELKNELAQEIIAVIKLRFKDGDWNILPIIFEILKKNDPEIVRVTLNKTNGYQCVGRIFASLKEAVRPTLMYKIDTLNGESFDYLYSYITSGISGVLILWVEKGMNPETRVIEKSMIKMINRSQQQMANEIPELNTFKQKIGLDSSSKQK</sequence>